<reference evidence="2" key="1">
    <citation type="submission" date="2023-06" db="EMBL/GenBank/DDBJ databases">
        <authorList>
            <consortium name="Lawrence Berkeley National Laboratory"/>
            <person name="Ahrendt S."/>
            <person name="Sahu N."/>
            <person name="Indic B."/>
            <person name="Wong-Bajracharya J."/>
            <person name="Merenyi Z."/>
            <person name="Ke H.-M."/>
            <person name="Monk M."/>
            <person name="Kocsube S."/>
            <person name="Drula E."/>
            <person name="Lipzen A."/>
            <person name="Balint B."/>
            <person name="Henrissat B."/>
            <person name="Andreopoulos B."/>
            <person name="Martin F.M."/>
            <person name="Harder C.B."/>
            <person name="Rigling D."/>
            <person name="Ford K.L."/>
            <person name="Foster G.D."/>
            <person name="Pangilinan J."/>
            <person name="Papanicolaou A."/>
            <person name="Barry K."/>
            <person name="LaButti K."/>
            <person name="Viragh M."/>
            <person name="Koriabine M."/>
            <person name="Yan M."/>
            <person name="Riley R."/>
            <person name="Champramary S."/>
            <person name="Plett K.L."/>
            <person name="Tsai I.J."/>
            <person name="Slot J."/>
            <person name="Sipos G."/>
            <person name="Plett J."/>
            <person name="Nagy L.G."/>
            <person name="Grigoriev I.V."/>
        </authorList>
    </citation>
    <scope>NUCLEOTIDE SEQUENCE</scope>
    <source>
        <strain evidence="2">HWK02</strain>
    </source>
</reference>
<gene>
    <name evidence="2" type="ORF">EDD18DRAFT_1131648</name>
</gene>
<protein>
    <recommendedName>
        <fullName evidence="1">Protein kinase domain-containing protein</fullName>
    </recommendedName>
</protein>
<dbReference type="GO" id="GO:0004672">
    <property type="term" value="F:protein kinase activity"/>
    <property type="evidence" value="ECO:0007669"/>
    <property type="project" value="InterPro"/>
</dbReference>
<dbReference type="Proteomes" id="UP001175228">
    <property type="component" value="Unassembled WGS sequence"/>
</dbReference>
<evidence type="ECO:0000313" key="2">
    <source>
        <dbReference type="EMBL" id="KAK0503990.1"/>
    </source>
</evidence>
<keyword evidence="3" id="KW-1185">Reference proteome</keyword>
<dbReference type="Gene3D" id="1.10.510.10">
    <property type="entry name" value="Transferase(Phosphotransferase) domain 1"/>
    <property type="match status" value="1"/>
</dbReference>
<feature type="domain" description="Protein kinase" evidence="1">
    <location>
        <begin position="1"/>
        <end position="96"/>
    </location>
</feature>
<name>A0AA39QL81_9AGAR</name>
<sequence>MNPRCLGLLSHFTFPGKDTARQHLCLVTKVLGGDVKILSLKRGVFPLLLTKRIHLLHLFRGIAHAHSRGVVHTDVEHDDIFFDTPLYTDDLNAFVA</sequence>
<evidence type="ECO:0000259" key="1">
    <source>
        <dbReference type="PROSITE" id="PS50011"/>
    </source>
</evidence>
<feature type="non-terminal residue" evidence="2">
    <location>
        <position position="96"/>
    </location>
</feature>
<dbReference type="SUPFAM" id="SSF56112">
    <property type="entry name" value="Protein kinase-like (PK-like)"/>
    <property type="match status" value="1"/>
</dbReference>
<evidence type="ECO:0000313" key="3">
    <source>
        <dbReference type="Proteomes" id="UP001175228"/>
    </source>
</evidence>
<dbReference type="Gene3D" id="3.30.200.20">
    <property type="entry name" value="Phosphorylase Kinase, domain 1"/>
    <property type="match status" value="1"/>
</dbReference>
<comment type="caution">
    <text evidence="2">The sequence shown here is derived from an EMBL/GenBank/DDBJ whole genome shotgun (WGS) entry which is preliminary data.</text>
</comment>
<organism evidence="2 3">
    <name type="scientific">Armillaria luteobubalina</name>
    <dbReference type="NCBI Taxonomy" id="153913"/>
    <lineage>
        <taxon>Eukaryota</taxon>
        <taxon>Fungi</taxon>
        <taxon>Dikarya</taxon>
        <taxon>Basidiomycota</taxon>
        <taxon>Agaricomycotina</taxon>
        <taxon>Agaricomycetes</taxon>
        <taxon>Agaricomycetidae</taxon>
        <taxon>Agaricales</taxon>
        <taxon>Marasmiineae</taxon>
        <taxon>Physalacriaceae</taxon>
        <taxon>Armillaria</taxon>
    </lineage>
</organism>
<dbReference type="AlphaFoldDB" id="A0AA39QL81"/>
<dbReference type="PROSITE" id="PS50011">
    <property type="entry name" value="PROTEIN_KINASE_DOM"/>
    <property type="match status" value="1"/>
</dbReference>
<dbReference type="GO" id="GO:0005524">
    <property type="term" value="F:ATP binding"/>
    <property type="evidence" value="ECO:0007669"/>
    <property type="project" value="InterPro"/>
</dbReference>
<accession>A0AA39QL81</accession>
<proteinExistence type="predicted"/>
<dbReference type="EMBL" id="JAUEPU010000003">
    <property type="protein sequence ID" value="KAK0503990.1"/>
    <property type="molecule type" value="Genomic_DNA"/>
</dbReference>
<dbReference type="InterPro" id="IPR011009">
    <property type="entry name" value="Kinase-like_dom_sf"/>
</dbReference>
<dbReference type="InterPro" id="IPR000719">
    <property type="entry name" value="Prot_kinase_dom"/>
</dbReference>